<evidence type="ECO:0000313" key="2">
    <source>
        <dbReference type="EMBL" id="MCW7554305.1"/>
    </source>
</evidence>
<evidence type="ECO:0000259" key="1">
    <source>
        <dbReference type="SMART" id="SM00338"/>
    </source>
</evidence>
<sequence>MKLQFCQKVRVFFSDNTQDEFYSGPSTEVAVHTEVVAKKTRTNVKKSSEEEMYDYLEQRKQNNRKSAQKSRDSKKIRLKQIKECYDQIKIKNNELKKQLNDYCPDTAQLTIASIEKRYPLINYEKEIKQISRECLTGLTPDQKQKRKVEQNKIAAQRRRDNEKLYQKALQEDTLNLGNKNSELEIVINEVKTTLPCKNYPVGETFLKKSDPS</sequence>
<name>A0ABT3MY62_9GAMM</name>
<organism evidence="2 3">
    <name type="scientific">Endozoicomonas gorgoniicola</name>
    <dbReference type="NCBI Taxonomy" id="1234144"/>
    <lineage>
        <taxon>Bacteria</taxon>
        <taxon>Pseudomonadati</taxon>
        <taxon>Pseudomonadota</taxon>
        <taxon>Gammaproteobacteria</taxon>
        <taxon>Oceanospirillales</taxon>
        <taxon>Endozoicomonadaceae</taxon>
        <taxon>Endozoicomonas</taxon>
    </lineage>
</organism>
<comment type="caution">
    <text evidence="2">The sequence shown here is derived from an EMBL/GenBank/DDBJ whole genome shotgun (WGS) entry which is preliminary data.</text>
</comment>
<dbReference type="InterPro" id="IPR046347">
    <property type="entry name" value="bZIP_sf"/>
</dbReference>
<gene>
    <name evidence="2" type="ORF">NX722_17105</name>
</gene>
<dbReference type="Proteomes" id="UP001209854">
    <property type="component" value="Unassembled WGS sequence"/>
</dbReference>
<dbReference type="SMART" id="SM00338">
    <property type="entry name" value="BRLZ"/>
    <property type="match status" value="2"/>
</dbReference>
<protein>
    <recommendedName>
        <fullName evidence="1">BZIP domain-containing protein</fullName>
    </recommendedName>
</protein>
<dbReference type="Gene3D" id="1.20.5.170">
    <property type="match status" value="2"/>
</dbReference>
<accession>A0ABT3MY62</accession>
<proteinExistence type="predicted"/>
<dbReference type="InterPro" id="IPR004827">
    <property type="entry name" value="bZIP"/>
</dbReference>
<dbReference type="CDD" id="cd14686">
    <property type="entry name" value="bZIP"/>
    <property type="match status" value="1"/>
</dbReference>
<keyword evidence="3" id="KW-1185">Reference proteome</keyword>
<reference evidence="2 3" key="1">
    <citation type="submission" date="2022-10" db="EMBL/GenBank/DDBJ databases">
        <title>High-quality genome sequences of two octocoral-associated bacteria, Endozoicomonas euniceicola EF212 and Endozoicomonas gorgoniicola PS125.</title>
        <authorList>
            <person name="Chiou Y.-J."/>
            <person name="Chen Y.-H."/>
        </authorList>
    </citation>
    <scope>NUCLEOTIDE SEQUENCE [LARGE SCALE GENOMIC DNA]</scope>
    <source>
        <strain evidence="2 3">PS125</strain>
    </source>
</reference>
<dbReference type="RefSeq" id="WP_262564041.1">
    <property type="nucleotide sequence ID" value="NZ_JAPFCC010000001.1"/>
</dbReference>
<feature type="domain" description="BZIP" evidence="1">
    <location>
        <begin position="51"/>
        <end position="115"/>
    </location>
</feature>
<dbReference type="EMBL" id="JAPFCC010000001">
    <property type="protein sequence ID" value="MCW7554305.1"/>
    <property type="molecule type" value="Genomic_DNA"/>
</dbReference>
<feature type="domain" description="BZIP" evidence="1">
    <location>
        <begin position="139"/>
        <end position="203"/>
    </location>
</feature>
<dbReference type="SUPFAM" id="SSF57959">
    <property type="entry name" value="Leucine zipper domain"/>
    <property type="match status" value="2"/>
</dbReference>
<evidence type="ECO:0000313" key="3">
    <source>
        <dbReference type="Proteomes" id="UP001209854"/>
    </source>
</evidence>